<feature type="domain" description="SpoVT-AbrB" evidence="1">
    <location>
        <begin position="7"/>
        <end position="37"/>
    </location>
</feature>
<dbReference type="InterPro" id="IPR037914">
    <property type="entry name" value="SpoVT-AbrB_sf"/>
</dbReference>
<dbReference type="Pfam" id="PF04014">
    <property type="entry name" value="MazE_antitoxin"/>
    <property type="match status" value="1"/>
</dbReference>
<dbReference type="AlphaFoldDB" id="A0A0F8Z3V6"/>
<evidence type="ECO:0000259" key="1">
    <source>
        <dbReference type="Pfam" id="PF04014"/>
    </source>
</evidence>
<dbReference type="GO" id="GO:0003677">
    <property type="term" value="F:DNA binding"/>
    <property type="evidence" value="ECO:0007669"/>
    <property type="project" value="InterPro"/>
</dbReference>
<dbReference type="InterPro" id="IPR007159">
    <property type="entry name" value="SpoVT-AbrB_dom"/>
</dbReference>
<name>A0A0F8Z3V6_9ZZZZ</name>
<accession>A0A0F8Z3V6</accession>
<protein>
    <recommendedName>
        <fullName evidence="1">SpoVT-AbrB domain-containing protein</fullName>
    </recommendedName>
</protein>
<reference evidence="2" key="1">
    <citation type="journal article" date="2015" name="Nature">
        <title>Complex archaea that bridge the gap between prokaryotes and eukaryotes.</title>
        <authorList>
            <person name="Spang A."/>
            <person name="Saw J.H."/>
            <person name="Jorgensen S.L."/>
            <person name="Zaremba-Niedzwiedzka K."/>
            <person name="Martijn J."/>
            <person name="Lind A.E."/>
            <person name="van Eijk R."/>
            <person name="Schleper C."/>
            <person name="Guy L."/>
            <person name="Ettema T.J."/>
        </authorList>
    </citation>
    <scope>NUCLEOTIDE SEQUENCE</scope>
</reference>
<dbReference type="SUPFAM" id="SSF89447">
    <property type="entry name" value="AbrB/MazE/MraZ-like"/>
    <property type="match status" value="1"/>
</dbReference>
<dbReference type="EMBL" id="LAZR01053439">
    <property type="protein sequence ID" value="KKK80745.1"/>
    <property type="molecule type" value="Genomic_DNA"/>
</dbReference>
<proteinExistence type="predicted"/>
<organism evidence="2">
    <name type="scientific">marine sediment metagenome</name>
    <dbReference type="NCBI Taxonomy" id="412755"/>
    <lineage>
        <taxon>unclassified sequences</taxon>
        <taxon>metagenomes</taxon>
        <taxon>ecological metagenomes</taxon>
    </lineage>
</organism>
<sequence>MEIETETRKWGSSLGIIIPKKIVEKENLKQKQKIKILAIETEQKTSVKDIFGKLKFKRPIQEILDEVDRDFEPEVFA</sequence>
<gene>
    <name evidence="2" type="ORF">LCGC14_2820420</name>
</gene>
<evidence type="ECO:0000313" key="2">
    <source>
        <dbReference type="EMBL" id="KKK80745.1"/>
    </source>
</evidence>
<dbReference type="Gene3D" id="2.10.260.10">
    <property type="match status" value="1"/>
</dbReference>
<comment type="caution">
    <text evidence="2">The sequence shown here is derived from an EMBL/GenBank/DDBJ whole genome shotgun (WGS) entry which is preliminary data.</text>
</comment>